<gene>
    <name evidence="1" type="ORF">AAIG39_23370</name>
</gene>
<sequence>MRKKNTGLNAGDLAHPEILPGDIYKDSRGERVTVKTVTENRITFIREGYSGECTSSLMRFEKEFTPVKRQTFGEWCKANNTAEKITTLRAMIAAGRAKK</sequence>
<accession>A0ABU9VB71</accession>
<reference evidence="1 2" key="1">
    <citation type="submission" date="2024-02" db="EMBL/GenBank/DDBJ databases">
        <title>Whole genome of MDR Enterobacteriaceae from southern Thailand.</title>
        <authorList>
            <person name="Surachat K."/>
        </authorList>
    </citation>
    <scope>NUCLEOTIDE SEQUENCE [LARGE SCALE GENOMIC DNA]</scope>
    <source>
        <strain evidence="1 2">PSU_29</strain>
    </source>
</reference>
<comment type="caution">
    <text evidence="1">The sequence shown here is derived from an EMBL/GenBank/DDBJ whole genome shotgun (WGS) entry which is preliminary data.</text>
</comment>
<dbReference type="InterPro" id="IPR025317">
    <property type="entry name" value="DUF4222"/>
</dbReference>
<dbReference type="RefSeq" id="WP_165159599.1">
    <property type="nucleotide sequence ID" value="NZ_JBCIVJ010000031.1"/>
</dbReference>
<dbReference type="Proteomes" id="UP001411173">
    <property type="component" value="Unassembled WGS sequence"/>
</dbReference>
<dbReference type="Pfam" id="PF13973">
    <property type="entry name" value="DUF4222"/>
    <property type="match status" value="1"/>
</dbReference>
<keyword evidence="2" id="KW-1185">Reference proteome</keyword>
<evidence type="ECO:0000313" key="2">
    <source>
        <dbReference type="Proteomes" id="UP001411173"/>
    </source>
</evidence>
<proteinExistence type="predicted"/>
<dbReference type="EMBL" id="JBCIVJ010000031">
    <property type="protein sequence ID" value="MEN0581917.1"/>
    <property type="molecule type" value="Genomic_DNA"/>
</dbReference>
<name>A0ABU9VB71_9ENTR</name>
<protein>
    <submittedName>
        <fullName evidence="1">DUF4222 domain-containing protein</fullName>
    </submittedName>
</protein>
<evidence type="ECO:0000313" key="1">
    <source>
        <dbReference type="EMBL" id="MEN0581917.1"/>
    </source>
</evidence>
<organism evidence="1 2">
    <name type="scientific">Phytobacter palmae</name>
    <dbReference type="NCBI Taxonomy" id="1855371"/>
    <lineage>
        <taxon>Bacteria</taxon>
        <taxon>Pseudomonadati</taxon>
        <taxon>Pseudomonadota</taxon>
        <taxon>Gammaproteobacteria</taxon>
        <taxon>Enterobacterales</taxon>
        <taxon>Enterobacteriaceae</taxon>
        <taxon>Phytobacter</taxon>
    </lineage>
</organism>